<dbReference type="AlphaFoldDB" id="A0A9W7F0E8"/>
<comment type="similarity">
    <text evidence="1">Belongs to the class-I aminoacyl-tRNA synthetase family.</text>
</comment>
<dbReference type="PANTHER" id="PTHR11946:SF109">
    <property type="entry name" value="VALINE--TRNA LIGASE"/>
    <property type="match status" value="1"/>
</dbReference>
<proteinExistence type="inferred from homology"/>
<keyword evidence="12" id="KW-1185">Reference proteome</keyword>
<dbReference type="Proteomes" id="UP001165160">
    <property type="component" value="Unassembled WGS sequence"/>
</dbReference>
<evidence type="ECO:0000256" key="7">
    <source>
        <dbReference type="ARBA" id="ARBA00023146"/>
    </source>
</evidence>
<feature type="coiled-coil region" evidence="9">
    <location>
        <begin position="155"/>
        <end position="182"/>
    </location>
</feature>
<dbReference type="InterPro" id="IPR009080">
    <property type="entry name" value="tRNAsynth_Ia_anticodon-bd"/>
</dbReference>
<evidence type="ECO:0000313" key="12">
    <source>
        <dbReference type="Proteomes" id="UP001165160"/>
    </source>
</evidence>
<keyword evidence="9" id="KW-0175">Coiled coil</keyword>
<keyword evidence="6" id="KW-0648">Protein biosynthesis</keyword>
<evidence type="ECO:0000256" key="4">
    <source>
        <dbReference type="ARBA" id="ARBA00022741"/>
    </source>
</evidence>
<feature type="non-terminal residue" evidence="11">
    <location>
        <position position="230"/>
    </location>
</feature>
<keyword evidence="7" id="KW-0030">Aminoacyl-tRNA synthetase</keyword>
<dbReference type="EC" id="6.1.1.9" evidence="2"/>
<sequence length="230" mass="25739">NKEKRWAAQATLWHSLEQGLKILHPMMPFVTEELWQRLPGRGTLGADEPRTIMLAPYPEGDEAFSNKKIEENMKIVMGAVTAARSMKTTYNVLPKERPSFFFKATAEVSEVLALQKDDIETLGKGILKIGESPPKASAIVVVDDSLTMYMDLAGMVDYAKELKKLAKEKGKLESTISSLETKMSKPDYEEKVKQEIKSKNTEALEANKAKLDNVVSAIKNFEEMQAAEKK</sequence>
<dbReference type="GO" id="GO:0006438">
    <property type="term" value="P:valyl-tRNA aminoacylation"/>
    <property type="evidence" value="ECO:0007669"/>
    <property type="project" value="InterPro"/>
</dbReference>
<protein>
    <recommendedName>
        <fullName evidence="2">valine--tRNA ligase</fullName>
        <ecNumber evidence="2">6.1.1.9</ecNumber>
    </recommendedName>
    <alternativeName>
        <fullName evidence="8">Valyl-tRNA synthetase</fullName>
    </alternativeName>
</protein>
<dbReference type="SUPFAM" id="SSF47323">
    <property type="entry name" value="Anticodon-binding domain of a subclass of class I aminoacyl-tRNA synthetases"/>
    <property type="match status" value="1"/>
</dbReference>
<dbReference type="InterPro" id="IPR002303">
    <property type="entry name" value="Valyl-tRNA_ligase"/>
</dbReference>
<evidence type="ECO:0000256" key="5">
    <source>
        <dbReference type="ARBA" id="ARBA00022840"/>
    </source>
</evidence>
<evidence type="ECO:0000256" key="6">
    <source>
        <dbReference type="ARBA" id="ARBA00022917"/>
    </source>
</evidence>
<dbReference type="GO" id="GO:0005829">
    <property type="term" value="C:cytosol"/>
    <property type="evidence" value="ECO:0007669"/>
    <property type="project" value="TreeGrafter"/>
</dbReference>
<evidence type="ECO:0000256" key="8">
    <source>
        <dbReference type="ARBA" id="ARBA00029936"/>
    </source>
</evidence>
<organism evidence="11 12">
    <name type="scientific">Triparma verrucosa</name>
    <dbReference type="NCBI Taxonomy" id="1606542"/>
    <lineage>
        <taxon>Eukaryota</taxon>
        <taxon>Sar</taxon>
        <taxon>Stramenopiles</taxon>
        <taxon>Ochrophyta</taxon>
        <taxon>Bolidophyceae</taxon>
        <taxon>Parmales</taxon>
        <taxon>Triparmaceae</taxon>
        <taxon>Triparma</taxon>
    </lineage>
</organism>
<dbReference type="InterPro" id="IPR010978">
    <property type="entry name" value="tRNA-bd_arm"/>
</dbReference>
<comment type="caution">
    <text evidence="11">The sequence shown here is derived from an EMBL/GenBank/DDBJ whole genome shotgun (WGS) entry which is preliminary data.</text>
</comment>
<name>A0A9W7F0E8_9STRA</name>
<dbReference type="InterPro" id="IPR037118">
    <property type="entry name" value="Val-tRNA_synth_C_sf"/>
</dbReference>
<dbReference type="PANTHER" id="PTHR11946">
    <property type="entry name" value="VALYL-TRNA SYNTHETASES"/>
    <property type="match status" value="1"/>
</dbReference>
<dbReference type="InterPro" id="IPR013155">
    <property type="entry name" value="M/V/L/I-tRNA-synth_anticd-bd"/>
</dbReference>
<accession>A0A9W7F0E8</accession>
<dbReference type="GO" id="GO:0005524">
    <property type="term" value="F:ATP binding"/>
    <property type="evidence" value="ECO:0007669"/>
    <property type="project" value="UniProtKB-KW"/>
</dbReference>
<feature type="domain" description="Methionyl/Valyl/Leucyl/Isoleucyl-tRNA synthetase anticodon-binding" evidence="10">
    <location>
        <begin position="7"/>
        <end position="96"/>
    </location>
</feature>
<evidence type="ECO:0000256" key="1">
    <source>
        <dbReference type="ARBA" id="ARBA00005594"/>
    </source>
</evidence>
<keyword evidence="5" id="KW-0067">ATP-binding</keyword>
<evidence type="ECO:0000256" key="2">
    <source>
        <dbReference type="ARBA" id="ARBA00013169"/>
    </source>
</evidence>
<dbReference type="Gene3D" id="1.10.730.10">
    <property type="entry name" value="Isoleucyl-tRNA Synthetase, Domain 1"/>
    <property type="match status" value="1"/>
</dbReference>
<dbReference type="EMBL" id="BRXX01000194">
    <property type="protein sequence ID" value="GMH97037.1"/>
    <property type="molecule type" value="Genomic_DNA"/>
</dbReference>
<reference evidence="12" key="1">
    <citation type="journal article" date="2023" name="Commun. Biol.">
        <title>Genome analysis of Parmales, the sister group of diatoms, reveals the evolutionary specialization of diatoms from phago-mixotrophs to photoautotrophs.</title>
        <authorList>
            <person name="Ban H."/>
            <person name="Sato S."/>
            <person name="Yoshikawa S."/>
            <person name="Yamada K."/>
            <person name="Nakamura Y."/>
            <person name="Ichinomiya M."/>
            <person name="Sato N."/>
            <person name="Blanc-Mathieu R."/>
            <person name="Endo H."/>
            <person name="Kuwata A."/>
            <person name="Ogata H."/>
        </authorList>
    </citation>
    <scope>NUCLEOTIDE SEQUENCE [LARGE SCALE GENOMIC DNA]</scope>
    <source>
        <strain evidence="12">NIES 3699</strain>
    </source>
</reference>
<dbReference type="SUPFAM" id="SSF46589">
    <property type="entry name" value="tRNA-binding arm"/>
    <property type="match status" value="1"/>
</dbReference>
<evidence type="ECO:0000259" key="10">
    <source>
        <dbReference type="Pfam" id="PF08264"/>
    </source>
</evidence>
<gene>
    <name evidence="11" type="ORF">TrVE_jg479</name>
</gene>
<evidence type="ECO:0000256" key="3">
    <source>
        <dbReference type="ARBA" id="ARBA00022598"/>
    </source>
</evidence>
<evidence type="ECO:0000256" key="9">
    <source>
        <dbReference type="SAM" id="Coils"/>
    </source>
</evidence>
<dbReference type="GO" id="GO:0004832">
    <property type="term" value="F:valine-tRNA ligase activity"/>
    <property type="evidence" value="ECO:0007669"/>
    <property type="project" value="UniProtKB-EC"/>
</dbReference>
<keyword evidence="3" id="KW-0436">Ligase</keyword>
<keyword evidence="4" id="KW-0547">Nucleotide-binding</keyword>
<evidence type="ECO:0000313" key="11">
    <source>
        <dbReference type="EMBL" id="GMH97037.1"/>
    </source>
</evidence>
<dbReference type="Pfam" id="PF08264">
    <property type="entry name" value="Anticodon_1"/>
    <property type="match status" value="1"/>
</dbReference>
<dbReference type="Gene3D" id="1.10.287.380">
    <property type="entry name" value="Valyl-tRNA synthetase, C-terminal domain"/>
    <property type="match status" value="1"/>
</dbReference>